<dbReference type="Proteomes" id="UP000315439">
    <property type="component" value="Unassembled WGS sequence"/>
</dbReference>
<keyword evidence="2" id="KW-1185">Reference proteome</keyword>
<protein>
    <submittedName>
        <fullName evidence="1">Uncharacterized protein</fullName>
    </submittedName>
</protein>
<dbReference type="OrthoDB" id="285538at2"/>
<gene>
    <name evidence="1" type="ORF">FLL46_08620</name>
</gene>
<reference evidence="1 2" key="1">
    <citation type="submission" date="2019-07" db="EMBL/GenBank/DDBJ databases">
        <title>Draft genome for Aliikangiella sp. M105.</title>
        <authorList>
            <person name="Wang G."/>
        </authorList>
    </citation>
    <scope>NUCLEOTIDE SEQUENCE [LARGE SCALE GENOMIC DNA]</scope>
    <source>
        <strain evidence="1 2">M105</strain>
    </source>
</reference>
<sequence>MEKSFIPNSYEEWRHCITVECGLELTHDFIEKRIESLQNTNEHYTQQFLRLYGQQHYQKVISWFIQARKSV</sequence>
<organism evidence="1 2">
    <name type="scientific">Aliikangiella coralliicola</name>
    <dbReference type="NCBI Taxonomy" id="2592383"/>
    <lineage>
        <taxon>Bacteria</taxon>
        <taxon>Pseudomonadati</taxon>
        <taxon>Pseudomonadota</taxon>
        <taxon>Gammaproteobacteria</taxon>
        <taxon>Oceanospirillales</taxon>
        <taxon>Pleioneaceae</taxon>
        <taxon>Aliikangiella</taxon>
    </lineage>
</organism>
<evidence type="ECO:0000313" key="1">
    <source>
        <dbReference type="EMBL" id="TQV88571.1"/>
    </source>
</evidence>
<accession>A0A545UGH3</accession>
<comment type="caution">
    <text evidence="1">The sequence shown here is derived from an EMBL/GenBank/DDBJ whole genome shotgun (WGS) entry which is preliminary data.</text>
</comment>
<dbReference type="RefSeq" id="WP_142893079.1">
    <property type="nucleotide sequence ID" value="NZ_ML660162.1"/>
</dbReference>
<dbReference type="AlphaFoldDB" id="A0A545UGH3"/>
<name>A0A545UGH3_9GAMM</name>
<proteinExistence type="predicted"/>
<dbReference type="EMBL" id="VIKS01000004">
    <property type="protein sequence ID" value="TQV88571.1"/>
    <property type="molecule type" value="Genomic_DNA"/>
</dbReference>
<evidence type="ECO:0000313" key="2">
    <source>
        <dbReference type="Proteomes" id="UP000315439"/>
    </source>
</evidence>